<dbReference type="GeneID" id="97301903"/>
<sequence length="258" mass="27460">MGLERRLLYRSGFWEIARPRHPLTAGHILIRLSDPSTEFAQASASDWLFCHNLVRAALHDVLGATRFAVMFAHQWHPIGSAIGEPVAESSTPTFHVFGRWDGETTTPGAQLSLPAHRRPGEPGHPMDATDAAIREALQRRRPEAGVSSAPEAGDAVGPSAASAPMVRAVQVGPVHTVIETLRPVASIRDILPTELLAMGATLAGLPLSGGLSGFSCLALERESEDGPLRVHALGRSAAEAVNPLEDLIRSPEVSLALL</sequence>
<reference evidence="2 3" key="1">
    <citation type="submission" date="2019-06" db="EMBL/GenBank/DDBJ databases">
        <title>Whole genome shotgun sequence of Paenarthrobacter aurescens NBRC 12136.</title>
        <authorList>
            <person name="Hosoyama A."/>
            <person name="Uohara A."/>
            <person name="Ohji S."/>
            <person name="Ichikawa N."/>
        </authorList>
    </citation>
    <scope>NUCLEOTIDE SEQUENCE [LARGE SCALE GENOMIC DNA]</scope>
    <source>
        <strain evidence="2 3">NBRC 12136</strain>
    </source>
</reference>
<feature type="region of interest" description="Disordered" evidence="1">
    <location>
        <begin position="139"/>
        <end position="158"/>
    </location>
</feature>
<keyword evidence="3" id="KW-1185">Reference proteome</keyword>
<dbReference type="EMBL" id="BJMD01000003">
    <property type="protein sequence ID" value="GEB18023.1"/>
    <property type="molecule type" value="Genomic_DNA"/>
</dbReference>
<name>A0A4Y3N9R6_PAEAU</name>
<evidence type="ECO:0000313" key="3">
    <source>
        <dbReference type="Proteomes" id="UP000317715"/>
    </source>
</evidence>
<dbReference type="RefSeq" id="WP_141281801.1">
    <property type="nucleotide sequence ID" value="NZ_BAAAWK010000001.1"/>
</dbReference>
<proteinExistence type="predicted"/>
<accession>A0A4Y3N9R6</accession>
<dbReference type="Proteomes" id="UP000317715">
    <property type="component" value="Unassembled WGS sequence"/>
</dbReference>
<evidence type="ECO:0000256" key="1">
    <source>
        <dbReference type="SAM" id="MobiDB-lite"/>
    </source>
</evidence>
<feature type="region of interest" description="Disordered" evidence="1">
    <location>
        <begin position="104"/>
        <end position="127"/>
    </location>
</feature>
<protein>
    <submittedName>
        <fullName evidence="2">Uncharacterized protein</fullName>
    </submittedName>
</protein>
<dbReference type="AlphaFoldDB" id="A0A4Y3N9R6"/>
<evidence type="ECO:0000313" key="2">
    <source>
        <dbReference type="EMBL" id="GEB18023.1"/>
    </source>
</evidence>
<dbReference type="InterPro" id="IPR036265">
    <property type="entry name" value="HIT-like_sf"/>
</dbReference>
<gene>
    <name evidence="2" type="ORF">AAU01_07780</name>
</gene>
<organism evidence="2 3">
    <name type="scientific">Paenarthrobacter aurescens</name>
    <name type="common">Arthrobacter aurescens</name>
    <dbReference type="NCBI Taxonomy" id="43663"/>
    <lineage>
        <taxon>Bacteria</taxon>
        <taxon>Bacillati</taxon>
        <taxon>Actinomycetota</taxon>
        <taxon>Actinomycetes</taxon>
        <taxon>Micrococcales</taxon>
        <taxon>Micrococcaceae</taxon>
        <taxon>Paenarthrobacter</taxon>
    </lineage>
</organism>
<dbReference type="OrthoDB" id="3815817at2"/>
<dbReference type="SUPFAM" id="SSF54197">
    <property type="entry name" value="HIT-like"/>
    <property type="match status" value="1"/>
</dbReference>
<comment type="caution">
    <text evidence="2">The sequence shown here is derived from an EMBL/GenBank/DDBJ whole genome shotgun (WGS) entry which is preliminary data.</text>
</comment>